<dbReference type="EMBL" id="LCFA01000007">
    <property type="protein sequence ID" value="KKS82657.1"/>
    <property type="molecule type" value="Genomic_DNA"/>
</dbReference>
<accession>A0A0G1CAU6</accession>
<dbReference type="AlphaFoldDB" id="A0A0G1CAU6"/>
<organism evidence="1 2">
    <name type="scientific">Candidatus Wolfebacteria bacterium GW2011_GWC1_43_10</name>
    <dbReference type="NCBI Taxonomy" id="1619011"/>
    <lineage>
        <taxon>Bacteria</taxon>
        <taxon>Candidatus Wolfeibacteriota</taxon>
    </lineage>
</organism>
<evidence type="ECO:0000313" key="2">
    <source>
        <dbReference type="Proteomes" id="UP000034810"/>
    </source>
</evidence>
<gene>
    <name evidence="1" type="ORF">UV58_C0007G0006</name>
</gene>
<evidence type="ECO:0000313" key="1">
    <source>
        <dbReference type="EMBL" id="KKS82657.1"/>
    </source>
</evidence>
<name>A0A0G1CAU6_9BACT</name>
<comment type="caution">
    <text evidence="1">The sequence shown here is derived from an EMBL/GenBank/DDBJ whole genome shotgun (WGS) entry which is preliminary data.</text>
</comment>
<proteinExistence type="predicted"/>
<sequence length="106" mass="11942">MAKTQIILDKNPEIILEELGIKNLSPEEEKEVINTVLEHFNKVIIETVILNLDDNQVDRFKAALERNNFEEEITKITAAVPGLADKIEKAVEDEFALLKKAKGIVS</sequence>
<dbReference type="Proteomes" id="UP000034810">
    <property type="component" value="Unassembled WGS sequence"/>
</dbReference>
<reference evidence="1 2" key="1">
    <citation type="journal article" date="2015" name="Nature">
        <title>rRNA introns, odd ribosomes, and small enigmatic genomes across a large radiation of phyla.</title>
        <authorList>
            <person name="Brown C.T."/>
            <person name="Hug L.A."/>
            <person name="Thomas B.C."/>
            <person name="Sharon I."/>
            <person name="Castelle C.J."/>
            <person name="Singh A."/>
            <person name="Wilkins M.J."/>
            <person name="Williams K.H."/>
            <person name="Banfield J.F."/>
        </authorList>
    </citation>
    <scope>NUCLEOTIDE SEQUENCE [LARGE SCALE GENOMIC DNA]</scope>
</reference>
<protein>
    <submittedName>
        <fullName evidence="1">Uncharacterized protein</fullName>
    </submittedName>
</protein>